<sequence length="452" mass="50980">MRCVVVPINRSDFVFESSFSSIVRSYEIFRPHKLVILYANFNKVHLQRLSDLLSELRKKGVNVVTKEIHDQSFDEFKGMIKEEVKGCEKVYLVPTSGANIIAVYLALLHAQEKYPLVNFIFRFGPWTSFYYPFVPRSMEKVMVLGDSTPTNVKLDLNLDGYLSDTLFTKTVQAMAIKLNKALDKEGEEDLVLKINEEPVLSTASSSYRDVKNILSELTAKDSSLISTEKYRDPSKTILSLAGAYEIEVDLRGELHESRQKEEDKGSPTGSNAPPHISTVEEVSYGRNVIIDTNLVYFGIHTHEVRNLVIPYCVHNEVLWNVNTKTKFSNAVFYVYEALRERARMIPSESTICDVAIPKIEPDLIKGSVILTGDNFTFNRWKKLAVNSYTDIFRVRVGEKERSGKVNVSAVIFNLAAILGLMGVEGVEVCWKGGTCVSPHERDPTAKNSKNTV</sequence>
<evidence type="ECO:0000256" key="1">
    <source>
        <dbReference type="SAM" id="MobiDB-lite"/>
    </source>
</evidence>
<evidence type="ECO:0000313" key="3">
    <source>
        <dbReference type="Proteomes" id="UP000825123"/>
    </source>
</evidence>
<reference evidence="2 3" key="1">
    <citation type="submission" date="2021-04" db="EMBL/GenBank/DDBJ databases">
        <title>Complete genome sequence of Stygiolobus sp. KN-1.</title>
        <authorList>
            <person name="Nakamura K."/>
            <person name="Sakai H."/>
            <person name="Kurosawa N."/>
        </authorList>
    </citation>
    <scope>NUCLEOTIDE SEQUENCE [LARGE SCALE GENOMIC DNA]</scope>
    <source>
        <strain evidence="2 3">KN-1</strain>
    </source>
</reference>
<feature type="compositionally biased region" description="Basic and acidic residues" evidence="1">
    <location>
        <begin position="256"/>
        <end position="265"/>
    </location>
</feature>
<proteinExistence type="predicted"/>
<organism evidence="2 3">
    <name type="scientific">Stygiolobus caldivivus</name>
    <dbReference type="NCBI Taxonomy" id="2824673"/>
    <lineage>
        <taxon>Archaea</taxon>
        <taxon>Thermoproteota</taxon>
        <taxon>Thermoprotei</taxon>
        <taxon>Sulfolobales</taxon>
        <taxon>Sulfolobaceae</taxon>
        <taxon>Stygiolobus</taxon>
    </lineage>
</organism>
<dbReference type="AlphaFoldDB" id="A0A8D5U655"/>
<dbReference type="EMBL" id="AP024597">
    <property type="protein sequence ID" value="BCU69972.1"/>
    <property type="molecule type" value="Genomic_DNA"/>
</dbReference>
<dbReference type="Proteomes" id="UP000825123">
    <property type="component" value="Chromosome"/>
</dbReference>
<gene>
    <name evidence="2" type="ORF">KN1_12690</name>
</gene>
<accession>A0A8D5U655</accession>
<feature type="region of interest" description="Disordered" evidence="1">
    <location>
        <begin position="256"/>
        <end position="276"/>
    </location>
</feature>
<dbReference type="RefSeq" id="WP_221290119.1">
    <property type="nucleotide sequence ID" value="NZ_AP024597.1"/>
</dbReference>
<dbReference type="KEGG" id="csty:KN1_12690"/>
<protein>
    <submittedName>
        <fullName evidence="2">Uncharacterized protein</fullName>
    </submittedName>
</protein>
<evidence type="ECO:0000313" key="2">
    <source>
        <dbReference type="EMBL" id="BCU69972.1"/>
    </source>
</evidence>
<dbReference type="GeneID" id="66162998"/>
<keyword evidence="3" id="KW-1185">Reference proteome</keyword>
<name>A0A8D5U655_9CREN</name>